<dbReference type="PANTHER" id="PTHR11232">
    <property type="entry name" value="PHOSPHOTYROSINE INTERACTION DOMAIN-CONTAINING FAMILY MEMBER"/>
    <property type="match status" value="1"/>
</dbReference>
<sequence>MSFFKNIWKSNSKHHKLCEEWALANSLKENGVNGGDASESNETQSDGQVTFLVKYLGSTPVANPKCEQATADAVTAIINIAKASGKKLPRVALSVSQRGIEMTNPSTGEQIMEVSIYRIPYCSADAAHDHVFAFIATNSNETNECHAILCGKRKMAHAVTLTVAHNFNAAFQAWQSRETALHPLKAFKNGDAPGQQKADQAQQTPQQKSDQMSLDVNTGGFRGSARSLLIDFSSELPPKRCGAETFAHTTWVSFEDDQMDQENGNHLNLWADNNRLCL</sequence>
<dbReference type="InterPro" id="IPR051133">
    <property type="entry name" value="Adapter_Engulfment-Domain"/>
</dbReference>
<proteinExistence type="predicted"/>
<dbReference type="EMBL" id="GIIL01001339">
    <property type="protein sequence ID" value="NOV45065.1"/>
    <property type="molecule type" value="Transcribed_RNA"/>
</dbReference>
<dbReference type="SUPFAM" id="SSF50729">
    <property type="entry name" value="PH domain-like"/>
    <property type="match status" value="1"/>
</dbReference>
<feature type="region of interest" description="Disordered" evidence="1">
    <location>
        <begin position="186"/>
        <end position="216"/>
    </location>
</feature>
<dbReference type="InterPro" id="IPR006020">
    <property type="entry name" value="PTB/PI_dom"/>
</dbReference>
<protein>
    <submittedName>
        <fullName evidence="3">Putative low density lipoprotein receptor adapter protein 1-b-like isoform x1</fullName>
    </submittedName>
</protein>
<evidence type="ECO:0000313" key="3">
    <source>
        <dbReference type="EMBL" id="NOV45065.1"/>
    </source>
</evidence>
<dbReference type="PROSITE" id="PS01179">
    <property type="entry name" value="PID"/>
    <property type="match status" value="1"/>
</dbReference>
<organism evidence="3">
    <name type="scientific">Xenopsylla cheopis</name>
    <name type="common">Oriental rat flea</name>
    <name type="synonym">Pulex cheopis</name>
    <dbReference type="NCBI Taxonomy" id="163159"/>
    <lineage>
        <taxon>Eukaryota</taxon>
        <taxon>Metazoa</taxon>
        <taxon>Ecdysozoa</taxon>
        <taxon>Arthropoda</taxon>
        <taxon>Hexapoda</taxon>
        <taxon>Insecta</taxon>
        <taxon>Pterygota</taxon>
        <taxon>Neoptera</taxon>
        <taxon>Endopterygota</taxon>
        <taxon>Siphonaptera</taxon>
        <taxon>Pulicidae</taxon>
        <taxon>Xenopsyllinae</taxon>
        <taxon>Xenopsylla</taxon>
    </lineage>
</organism>
<reference evidence="3" key="1">
    <citation type="submission" date="2020-03" db="EMBL/GenBank/DDBJ databases">
        <title>Transcriptomic Profiling of the Digestive Tract of the Rat Flea, Xenopsylla cheopis, Following Blood Feeding and Infection with Yersinia pestis.</title>
        <authorList>
            <person name="Bland D.M."/>
            <person name="Martens C.A."/>
            <person name="Virtaneva K."/>
            <person name="Kanakabandi K."/>
            <person name="Long D."/>
            <person name="Rosenke R."/>
            <person name="Saturday G.A."/>
            <person name="Hoyt F.H."/>
            <person name="Bruno D.P."/>
            <person name="Ribeiro J.M.C."/>
            <person name="Hinnebusch J."/>
        </authorList>
    </citation>
    <scope>NUCLEOTIDE SEQUENCE</scope>
</reference>
<dbReference type="Pfam" id="PF14719">
    <property type="entry name" value="PID_2"/>
    <property type="match status" value="1"/>
</dbReference>
<dbReference type="PANTHER" id="PTHR11232:SF74">
    <property type="entry name" value="PTB DOMAIN-CONTAINING ADAPTER PROTEIN CED-6-LIKE PROTEIN"/>
    <property type="match status" value="1"/>
</dbReference>
<dbReference type="InterPro" id="IPR011993">
    <property type="entry name" value="PH-like_dom_sf"/>
</dbReference>
<feature type="compositionally biased region" description="Low complexity" evidence="1">
    <location>
        <begin position="190"/>
        <end position="211"/>
    </location>
</feature>
<dbReference type="Gene3D" id="2.30.29.30">
    <property type="entry name" value="Pleckstrin-homology domain (PH domain)/Phosphotyrosine-binding domain (PTB)"/>
    <property type="match status" value="1"/>
</dbReference>
<accession>A0A6M2DFJ0</accession>
<feature type="domain" description="PID" evidence="2">
    <location>
        <begin position="49"/>
        <end position="181"/>
    </location>
</feature>
<evidence type="ECO:0000259" key="2">
    <source>
        <dbReference type="PROSITE" id="PS01179"/>
    </source>
</evidence>
<dbReference type="CDD" id="cd13159">
    <property type="entry name" value="PTB_LDLRAP-mammal-like"/>
    <property type="match status" value="1"/>
</dbReference>
<keyword evidence="3" id="KW-0675">Receptor</keyword>
<keyword evidence="3" id="KW-0449">Lipoprotein</keyword>
<dbReference type="AlphaFoldDB" id="A0A6M2DFJ0"/>
<dbReference type="SMART" id="SM00462">
    <property type="entry name" value="PTB"/>
    <property type="match status" value="1"/>
</dbReference>
<name>A0A6M2DFJ0_XENCH</name>
<evidence type="ECO:0000256" key="1">
    <source>
        <dbReference type="SAM" id="MobiDB-lite"/>
    </source>
</evidence>